<gene>
    <name evidence="1" type="ORF">C8N45_113101</name>
</gene>
<organism evidence="1 2">
    <name type="scientific">Yoonia sediminilitoris</name>
    <dbReference type="NCBI Taxonomy" id="1286148"/>
    <lineage>
        <taxon>Bacteria</taxon>
        <taxon>Pseudomonadati</taxon>
        <taxon>Pseudomonadota</taxon>
        <taxon>Alphaproteobacteria</taxon>
        <taxon>Rhodobacterales</taxon>
        <taxon>Paracoccaceae</taxon>
        <taxon>Yoonia</taxon>
    </lineage>
</organism>
<sequence length="238" mass="25721">MQTRHQSSIFDYSMSSQRLVVALQITSNEAARVVSCTFDGRNFQNSTVFDEAATIDGVFAGDIAKAFCDCIAGLAYESQVIALPDIRIETEGVTLSDLTIITKQGLSGTLDVALRFRQFVGGFSPLFTAQTGFGSNLDDHTSRLSAVVLSDLAMPILNLCEALDEPLNDAGPSFARFAQTLARHSHEVKLQIELLKRFAARSETGSTAPNRQQSFGHGALNIEKAYELGLLGKAHFAA</sequence>
<evidence type="ECO:0000313" key="1">
    <source>
        <dbReference type="EMBL" id="PUB11582.1"/>
    </source>
</evidence>
<comment type="caution">
    <text evidence="1">The sequence shown here is derived from an EMBL/GenBank/DDBJ whole genome shotgun (WGS) entry which is preliminary data.</text>
</comment>
<name>A0A2T6K9V1_9RHOB</name>
<dbReference type="Proteomes" id="UP000244523">
    <property type="component" value="Unassembled WGS sequence"/>
</dbReference>
<keyword evidence="2" id="KW-1185">Reference proteome</keyword>
<protein>
    <submittedName>
        <fullName evidence="1">Uncharacterized protein</fullName>
    </submittedName>
</protein>
<dbReference type="RefSeq" id="WP_133176010.1">
    <property type="nucleotide sequence ID" value="NZ_QBUD01000013.1"/>
</dbReference>
<evidence type="ECO:0000313" key="2">
    <source>
        <dbReference type="Proteomes" id="UP000244523"/>
    </source>
</evidence>
<accession>A0A2T6K9V1</accession>
<reference evidence="1 2" key="1">
    <citation type="submission" date="2018-04" db="EMBL/GenBank/DDBJ databases">
        <title>Genomic Encyclopedia of Archaeal and Bacterial Type Strains, Phase II (KMG-II): from individual species to whole genera.</title>
        <authorList>
            <person name="Goeker M."/>
        </authorList>
    </citation>
    <scope>NUCLEOTIDE SEQUENCE [LARGE SCALE GENOMIC DNA]</scope>
    <source>
        <strain evidence="1 2">DSM 29955</strain>
    </source>
</reference>
<dbReference type="EMBL" id="QBUD01000013">
    <property type="protein sequence ID" value="PUB11582.1"/>
    <property type="molecule type" value="Genomic_DNA"/>
</dbReference>
<dbReference type="AlphaFoldDB" id="A0A2T6K9V1"/>
<proteinExistence type="predicted"/>
<dbReference type="OrthoDB" id="7667258at2"/>